<dbReference type="EMBL" id="LR797029">
    <property type="protein sequence ID" value="CAB4183290.1"/>
    <property type="molecule type" value="Genomic_DNA"/>
</dbReference>
<dbReference type="EMBL" id="LR797389">
    <property type="protein sequence ID" value="CAB4213082.1"/>
    <property type="molecule type" value="Genomic_DNA"/>
</dbReference>
<protein>
    <submittedName>
        <fullName evidence="2">Uncharacterized protein</fullName>
    </submittedName>
</protein>
<organism evidence="2">
    <name type="scientific">uncultured Caudovirales phage</name>
    <dbReference type="NCBI Taxonomy" id="2100421"/>
    <lineage>
        <taxon>Viruses</taxon>
        <taxon>Duplodnaviria</taxon>
        <taxon>Heunggongvirae</taxon>
        <taxon>Uroviricota</taxon>
        <taxon>Caudoviricetes</taxon>
        <taxon>Peduoviridae</taxon>
        <taxon>Maltschvirus</taxon>
        <taxon>Maltschvirus maltsch</taxon>
    </lineage>
</organism>
<accession>A0A6J5QF07</accession>
<evidence type="ECO:0000313" key="3">
    <source>
        <dbReference type="EMBL" id="CAB4213082.1"/>
    </source>
</evidence>
<proteinExistence type="predicted"/>
<dbReference type="EMBL" id="LR796424">
    <property type="protein sequence ID" value="CAB4144487.1"/>
    <property type="molecule type" value="Genomic_DNA"/>
</dbReference>
<reference evidence="2" key="1">
    <citation type="submission" date="2020-05" db="EMBL/GenBank/DDBJ databases">
        <authorList>
            <person name="Chiriac C."/>
            <person name="Salcher M."/>
            <person name="Ghai R."/>
            <person name="Kavagutti S V."/>
        </authorList>
    </citation>
    <scope>NUCLEOTIDE SEQUENCE</scope>
</reference>
<evidence type="ECO:0000313" key="1">
    <source>
        <dbReference type="EMBL" id="CAB4144487.1"/>
    </source>
</evidence>
<name>A0A6J5QF07_9CAUD</name>
<sequence>MQFFKAEKRKEPQELAEYILFLLSYGSSQEAFDFIDKMSVEELSTEHKLKVTPGWFLKPTANQTIGTQFVIQLFDPLNGWMRAYRKRPDILKMISKLMQKGVCIDGIGFLQMDIIEMTIEKYIQRLIMKGRYGDDSDFAVLSEEIVKTFIENGYQFSYPDERYASYAAALTAKVIDTIEDKTKLPKPLLKIVASYYSDGILHTRFFDSQRRADNLLNASAEASITKSKPQF</sequence>
<evidence type="ECO:0000313" key="2">
    <source>
        <dbReference type="EMBL" id="CAB4183290.1"/>
    </source>
</evidence>
<gene>
    <name evidence="2" type="ORF">UFOVP1089_49</name>
    <name evidence="3" type="ORF">UFOVP1443_68</name>
    <name evidence="1" type="ORF">UFOVP459_36</name>
</gene>